<feature type="transmembrane region" description="Helical" evidence="1">
    <location>
        <begin position="105"/>
        <end position="125"/>
    </location>
</feature>
<keyword evidence="3" id="KW-1185">Reference proteome</keyword>
<comment type="caution">
    <text evidence="2">The sequence shown here is derived from an EMBL/GenBank/DDBJ whole genome shotgun (WGS) entry which is preliminary data.</text>
</comment>
<organism evidence="2 3">
    <name type="scientific">Mesobacillus maritimus</name>
    <dbReference type="NCBI Taxonomy" id="1643336"/>
    <lineage>
        <taxon>Bacteria</taxon>
        <taxon>Bacillati</taxon>
        <taxon>Bacillota</taxon>
        <taxon>Bacilli</taxon>
        <taxon>Bacillales</taxon>
        <taxon>Bacillaceae</taxon>
        <taxon>Mesobacillus</taxon>
    </lineage>
</organism>
<reference evidence="2 3" key="1">
    <citation type="submission" date="2020-07" db="EMBL/GenBank/DDBJ databases">
        <title>Fungal Genomes of the International Space Station.</title>
        <authorList>
            <person name="Seuylemezian A."/>
            <person name="Singh N.K."/>
            <person name="Wood J."/>
            <person name="Venkateswaran K."/>
        </authorList>
    </citation>
    <scope>NUCLEOTIDE SEQUENCE [LARGE SCALE GENOMIC DNA]</scope>
    <source>
        <strain evidence="2 3">PL-B2</strain>
    </source>
</reference>
<evidence type="ECO:0000256" key="1">
    <source>
        <dbReference type="SAM" id="Phobius"/>
    </source>
</evidence>
<keyword evidence="1" id="KW-1133">Transmembrane helix</keyword>
<feature type="transmembrane region" description="Helical" evidence="1">
    <location>
        <begin position="146"/>
        <end position="169"/>
    </location>
</feature>
<proteinExistence type="predicted"/>
<accession>A0ABS7K501</accession>
<dbReference type="Proteomes" id="UP000769780">
    <property type="component" value="Unassembled WGS sequence"/>
</dbReference>
<keyword evidence="1" id="KW-0812">Transmembrane</keyword>
<evidence type="ECO:0000313" key="2">
    <source>
        <dbReference type="EMBL" id="MBY0097253.1"/>
    </source>
</evidence>
<keyword evidence="1" id="KW-0472">Membrane</keyword>
<gene>
    <name evidence="2" type="ORF">H0185_10655</name>
</gene>
<name>A0ABS7K501_9BACI</name>
<dbReference type="EMBL" id="JACWFH010000012">
    <property type="protein sequence ID" value="MBY0097253.1"/>
    <property type="molecule type" value="Genomic_DNA"/>
</dbReference>
<dbReference type="RefSeq" id="WP_221873478.1">
    <property type="nucleotide sequence ID" value="NZ_JACWFH010000012.1"/>
</dbReference>
<evidence type="ECO:0000313" key="3">
    <source>
        <dbReference type="Proteomes" id="UP000769780"/>
    </source>
</evidence>
<sequence>MKSQQIVTTLDRIFTWITRLVVLNVLWFFYTLMGLIVGGIFPATLTVLKISRKWIMGEDQFPIWGTFKQEYRKEFVKSNLVGWILTIAGVILYLNYLVLKGMGDMNIVFYVAFYLIILFYLNLVIWSFPQLAHYNGKVKHFFKNAIILGFGRFHFTIAIMVYIFIVLYISLRFPGVLPFFTISIATYGWIWMSMKVFQKVNIKLID</sequence>
<protein>
    <submittedName>
        <fullName evidence="2">YesL family protein</fullName>
    </submittedName>
</protein>
<dbReference type="InterPro" id="IPR006938">
    <property type="entry name" value="DUF624"/>
</dbReference>
<feature type="transmembrane region" description="Helical" evidence="1">
    <location>
        <begin position="27"/>
        <end position="48"/>
    </location>
</feature>
<feature type="transmembrane region" description="Helical" evidence="1">
    <location>
        <begin position="80"/>
        <end position="99"/>
    </location>
</feature>
<feature type="transmembrane region" description="Helical" evidence="1">
    <location>
        <begin position="175"/>
        <end position="194"/>
    </location>
</feature>
<dbReference type="Pfam" id="PF04854">
    <property type="entry name" value="DUF624"/>
    <property type="match status" value="1"/>
</dbReference>